<evidence type="ECO:0000313" key="1">
    <source>
        <dbReference type="EMBL" id="GAF70153.1"/>
    </source>
</evidence>
<feature type="non-terminal residue" evidence="1">
    <location>
        <position position="259"/>
    </location>
</feature>
<organism evidence="1">
    <name type="scientific">marine sediment metagenome</name>
    <dbReference type="NCBI Taxonomy" id="412755"/>
    <lineage>
        <taxon>unclassified sequences</taxon>
        <taxon>metagenomes</taxon>
        <taxon>ecological metagenomes</taxon>
    </lineage>
</organism>
<comment type="caution">
    <text evidence="1">The sequence shown here is derived from an EMBL/GenBank/DDBJ whole genome shotgun (WGS) entry which is preliminary data.</text>
</comment>
<name>X0RMX4_9ZZZZ</name>
<gene>
    <name evidence="1" type="ORF">S01H1_07617</name>
</gene>
<dbReference type="EMBL" id="BARS01003919">
    <property type="protein sequence ID" value="GAF70153.1"/>
    <property type="molecule type" value="Genomic_DNA"/>
</dbReference>
<dbReference type="AlphaFoldDB" id="X0RMX4"/>
<protein>
    <submittedName>
        <fullName evidence="1">Uncharacterized protein</fullName>
    </submittedName>
</protein>
<sequence>MVFAAVGNIQDDAQRDFVQTAIDAECDYIVLDAQDLARLFIAYEKICPRDGTTYDETGACREGHILDEGLTLEMQVREGTPYAIVEQRDTSHYGAKRYSATILLDRHYPKDATRAIIEEATEKIKHSRYYRSERVRAHWGETPAHVVWLFLAHDLEDINNVNWVCRTCWIDPTLPEEVRPLGLKGNEHIGDIQVFWNDNYKARKQFLETLSGTKEEVLEVISPVLEEMVRVAQEGISLFKEYVAGRMLEGDFIGEMQQM</sequence>
<proteinExistence type="predicted"/>
<accession>X0RMX4</accession>
<reference evidence="1" key="1">
    <citation type="journal article" date="2014" name="Front. Microbiol.">
        <title>High frequency of phylogenetically diverse reductive dehalogenase-homologous genes in deep subseafloor sedimentary metagenomes.</title>
        <authorList>
            <person name="Kawai M."/>
            <person name="Futagami T."/>
            <person name="Toyoda A."/>
            <person name="Takaki Y."/>
            <person name="Nishi S."/>
            <person name="Hori S."/>
            <person name="Arai W."/>
            <person name="Tsubouchi T."/>
            <person name="Morono Y."/>
            <person name="Uchiyama I."/>
            <person name="Ito T."/>
            <person name="Fujiyama A."/>
            <person name="Inagaki F."/>
            <person name="Takami H."/>
        </authorList>
    </citation>
    <scope>NUCLEOTIDE SEQUENCE</scope>
    <source>
        <strain evidence="1">Expedition CK06-06</strain>
    </source>
</reference>